<dbReference type="Gene3D" id="1.20.1250.20">
    <property type="entry name" value="MFS general substrate transporter like domains"/>
    <property type="match status" value="1"/>
</dbReference>
<keyword evidence="5 7" id="KW-1133">Transmembrane helix</keyword>
<accession>A0ABP9Q5U2</accession>
<keyword evidence="9" id="KW-1185">Reference proteome</keyword>
<dbReference type="EMBL" id="BAABKG010000006">
    <property type="protein sequence ID" value="GAA5155724.1"/>
    <property type="molecule type" value="Genomic_DNA"/>
</dbReference>
<dbReference type="PANTHER" id="PTHR23513:SF9">
    <property type="entry name" value="ENTEROBACTIN EXPORTER ENTS"/>
    <property type="match status" value="1"/>
</dbReference>
<evidence type="ECO:0000256" key="3">
    <source>
        <dbReference type="ARBA" id="ARBA00022475"/>
    </source>
</evidence>
<dbReference type="InterPro" id="IPR036259">
    <property type="entry name" value="MFS_trans_sf"/>
</dbReference>
<gene>
    <name evidence="8" type="ORF">GCM10023340_41760</name>
</gene>
<evidence type="ECO:0000313" key="8">
    <source>
        <dbReference type="EMBL" id="GAA5155724.1"/>
    </source>
</evidence>
<evidence type="ECO:0000256" key="6">
    <source>
        <dbReference type="ARBA" id="ARBA00023136"/>
    </source>
</evidence>
<organism evidence="8 9">
    <name type="scientific">Nocardioides marinquilinus</name>
    <dbReference type="NCBI Taxonomy" id="1210400"/>
    <lineage>
        <taxon>Bacteria</taxon>
        <taxon>Bacillati</taxon>
        <taxon>Actinomycetota</taxon>
        <taxon>Actinomycetes</taxon>
        <taxon>Propionibacteriales</taxon>
        <taxon>Nocardioidaceae</taxon>
        <taxon>Nocardioides</taxon>
    </lineage>
</organism>
<dbReference type="CDD" id="cd06173">
    <property type="entry name" value="MFS_MefA_like"/>
    <property type="match status" value="1"/>
</dbReference>
<evidence type="ECO:0000256" key="5">
    <source>
        <dbReference type="ARBA" id="ARBA00022989"/>
    </source>
</evidence>
<feature type="transmembrane region" description="Helical" evidence="7">
    <location>
        <begin position="386"/>
        <end position="415"/>
    </location>
</feature>
<dbReference type="RefSeq" id="WP_345463510.1">
    <property type="nucleotide sequence ID" value="NZ_BAABKG010000006.1"/>
</dbReference>
<feature type="transmembrane region" description="Helical" evidence="7">
    <location>
        <begin position="295"/>
        <end position="317"/>
    </location>
</feature>
<feature type="transmembrane region" description="Helical" evidence="7">
    <location>
        <begin position="323"/>
        <end position="341"/>
    </location>
</feature>
<keyword evidence="3" id="KW-1003">Cell membrane</keyword>
<comment type="subcellular location">
    <subcellularLocation>
        <location evidence="1">Cell inner membrane</location>
        <topology evidence="1">Multi-pass membrane protein</topology>
    </subcellularLocation>
</comment>
<evidence type="ECO:0000256" key="2">
    <source>
        <dbReference type="ARBA" id="ARBA00022448"/>
    </source>
</evidence>
<feature type="transmembrane region" description="Helical" evidence="7">
    <location>
        <begin position="52"/>
        <end position="72"/>
    </location>
</feature>
<feature type="transmembrane region" description="Helical" evidence="7">
    <location>
        <begin position="361"/>
        <end position="380"/>
    </location>
</feature>
<feature type="transmembrane region" description="Helical" evidence="7">
    <location>
        <begin position="148"/>
        <end position="171"/>
    </location>
</feature>
<dbReference type="Pfam" id="PF05977">
    <property type="entry name" value="MFS_3"/>
    <property type="match status" value="1"/>
</dbReference>
<feature type="transmembrane region" description="Helical" evidence="7">
    <location>
        <begin position="84"/>
        <end position="103"/>
    </location>
</feature>
<keyword evidence="4 7" id="KW-0812">Transmembrane</keyword>
<keyword evidence="6 7" id="KW-0472">Membrane</keyword>
<sequence>MSRLRGLVADTRPLRNDHFRRLWRANIITVIGAQLTVVAVPAQIYADTGSSAYVGLTGVFGLVPLVVFGLWGGALADVFDRRTLLVFSTLGLIVTSALFWVQAAVGSTNVWLLLSLFAVQQAFFGINQPTRSAVLPRILTPDLLPAANALNTTVFMAGGIAGPLVAGALIPVIGLEWLYLVDSITLLATLGAVVRLPPLPVAGSTGKPPGLRSVVEGFGYLRGQPVLLMSFAVDLIAMVFGMPRALFPEIANESFGGPEAGGLAFALLFAAIPAGAVVGGVFSGWVSRVSAQGRAVIVCIVVWGLAVVVFGVAVGIAGSSTSLRTTMLVVAVVALAVGGAADTASSAFRNAMLQAAASDEVRGRLQGIFIVVVAGGPRVADVAHGAAAATVGTAVAAGGGGVLVVVLTVAAAVLVPSFVRYRVSLPTATVVEADPEPEAPGGQTPSRPRT</sequence>
<reference evidence="9" key="1">
    <citation type="journal article" date="2019" name="Int. J. Syst. Evol. Microbiol.">
        <title>The Global Catalogue of Microorganisms (GCM) 10K type strain sequencing project: providing services to taxonomists for standard genome sequencing and annotation.</title>
        <authorList>
            <consortium name="The Broad Institute Genomics Platform"/>
            <consortium name="The Broad Institute Genome Sequencing Center for Infectious Disease"/>
            <person name="Wu L."/>
            <person name="Ma J."/>
        </authorList>
    </citation>
    <scope>NUCLEOTIDE SEQUENCE [LARGE SCALE GENOMIC DNA]</scope>
    <source>
        <strain evidence="9">JCM 18459</strain>
    </source>
</reference>
<feature type="transmembrane region" description="Helical" evidence="7">
    <location>
        <begin position="21"/>
        <end position="46"/>
    </location>
</feature>
<dbReference type="SUPFAM" id="SSF103473">
    <property type="entry name" value="MFS general substrate transporter"/>
    <property type="match status" value="1"/>
</dbReference>
<feature type="transmembrane region" description="Helical" evidence="7">
    <location>
        <begin position="219"/>
        <end position="240"/>
    </location>
</feature>
<evidence type="ECO:0000256" key="4">
    <source>
        <dbReference type="ARBA" id="ARBA00022692"/>
    </source>
</evidence>
<evidence type="ECO:0000256" key="1">
    <source>
        <dbReference type="ARBA" id="ARBA00004429"/>
    </source>
</evidence>
<name>A0ABP9Q5U2_9ACTN</name>
<protein>
    <submittedName>
        <fullName evidence="8">MFS transporter</fullName>
    </submittedName>
</protein>
<comment type="caution">
    <text evidence="8">The sequence shown here is derived from an EMBL/GenBank/DDBJ whole genome shotgun (WGS) entry which is preliminary data.</text>
</comment>
<dbReference type="Proteomes" id="UP001500221">
    <property type="component" value="Unassembled WGS sequence"/>
</dbReference>
<proteinExistence type="predicted"/>
<evidence type="ECO:0000256" key="7">
    <source>
        <dbReference type="SAM" id="Phobius"/>
    </source>
</evidence>
<dbReference type="InterPro" id="IPR010290">
    <property type="entry name" value="TM_effector"/>
</dbReference>
<evidence type="ECO:0000313" key="9">
    <source>
        <dbReference type="Proteomes" id="UP001500221"/>
    </source>
</evidence>
<feature type="transmembrane region" description="Helical" evidence="7">
    <location>
        <begin position="260"/>
        <end position="283"/>
    </location>
</feature>
<keyword evidence="2" id="KW-0813">Transport</keyword>
<dbReference type="PANTHER" id="PTHR23513">
    <property type="entry name" value="INTEGRAL MEMBRANE EFFLUX PROTEIN-RELATED"/>
    <property type="match status" value="1"/>
</dbReference>